<evidence type="ECO:0000313" key="3">
    <source>
        <dbReference type="Proteomes" id="UP000314982"/>
    </source>
</evidence>
<proteinExistence type="predicted"/>
<protein>
    <recommendedName>
        <fullName evidence="4">Sushi domain-containing protein</fullName>
    </recommendedName>
</protein>
<feature type="signal peptide" evidence="1">
    <location>
        <begin position="1"/>
        <end position="22"/>
    </location>
</feature>
<sequence length="85" mass="9649">MRLRTLSFVFALWLGTLSFVKGQGHRENKNLDISNLKDTDIGTTVRLPCAIGFVGFIRLKCVKDGWRKESGRICERKPMLLPSLV</sequence>
<accession>A0A4W5Q0B1</accession>
<dbReference type="Ensembl" id="ENSHHUT00000070143.1">
    <property type="protein sequence ID" value="ENSHHUP00000067863.1"/>
    <property type="gene ID" value="ENSHHUG00000040004.1"/>
</dbReference>
<keyword evidence="1" id="KW-0732">Signal</keyword>
<organism evidence="2 3">
    <name type="scientific">Hucho hucho</name>
    <name type="common">huchen</name>
    <dbReference type="NCBI Taxonomy" id="62062"/>
    <lineage>
        <taxon>Eukaryota</taxon>
        <taxon>Metazoa</taxon>
        <taxon>Chordata</taxon>
        <taxon>Craniata</taxon>
        <taxon>Vertebrata</taxon>
        <taxon>Euteleostomi</taxon>
        <taxon>Actinopterygii</taxon>
        <taxon>Neopterygii</taxon>
        <taxon>Teleostei</taxon>
        <taxon>Protacanthopterygii</taxon>
        <taxon>Salmoniformes</taxon>
        <taxon>Salmonidae</taxon>
        <taxon>Salmoninae</taxon>
        <taxon>Hucho</taxon>
    </lineage>
</organism>
<reference evidence="2" key="2">
    <citation type="submission" date="2025-08" db="UniProtKB">
        <authorList>
            <consortium name="Ensembl"/>
        </authorList>
    </citation>
    <scope>IDENTIFICATION</scope>
</reference>
<evidence type="ECO:0000256" key="1">
    <source>
        <dbReference type="SAM" id="SignalP"/>
    </source>
</evidence>
<dbReference type="Proteomes" id="UP000314982">
    <property type="component" value="Unassembled WGS sequence"/>
</dbReference>
<evidence type="ECO:0000313" key="2">
    <source>
        <dbReference type="Ensembl" id="ENSHHUP00000067863.1"/>
    </source>
</evidence>
<reference evidence="3" key="1">
    <citation type="submission" date="2018-06" db="EMBL/GenBank/DDBJ databases">
        <title>Genome assembly of Danube salmon.</title>
        <authorList>
            <person name="Macqueen D.J."/>
            <person name="Gundappa M.K."/>
        </authorList>
    </citation>
    <scope>NUCLEOTIDE SEQUENCE [LARGE SCALE GENOMIC DNA]</scope>
</reference>
<feature type="chain" id="PRO_5021400499" description="Sushi domain-containing protein" evidence="1">
    <location>
        <begin position="23"/>
        <end position="85"/>
    </location>
</feature>
<dbReference type="AlphaFoldDB" id="A0A4W5Q0B1"/>
<evidence type="ECO:0008006" key="4">
    <source>
        <dbReference type="Google" id="ProtNLM"/>
    </source>
</evidence>
<keyword evidence="3" id="KW-1185">Reference proteome</keyword>
<name>A0A4W5Q0B1_9TELE</name>
<reference evidence="2" key="3">
    <citation type="submission" date="2025-09" db="UniProtKB">
        <authorList>
            <consortium name="Ensembl"/>
        </authorList>
    </citation>
    <scope>IDENTIFICATION</scope>
</reference>